<protein>
    <recommendedName>
        <fullName evidence="4">Secreted protein</fullName>
    </recommendedName>
</protein>
<name>A0ABR3V7P7_9PEZI</name>
<proteinExistence type="predicted"/>
<keyword evidence="3" id="KW-1185">Reference proteome</keyword>
<feature type="region of interest" description="Disordered" evidence="1">
    <location>
        <begin position="48"/>
        <end position="73"/>
    </location>
</feature>
<sequence>MRAVLTRRRVFLGGPRASIFFRKIFCWLAAIQSLFSFVHSCSLILTSSGPSRHESTSGSSANSSSVTMGSSSPLGGRLGRLLLGRRRGVTRRPRLRVEGGAGLVEGLVDGFVQVPLVRKVVQSLDGLRVAFLLRLVPRDRDHVRIVEMHLHLLLQRILVRLPLLVVRQLPRRRRLAAA</sequence>
<dbReference type="EMBL" id="JAZHXJ010002577">
    <property type="protein sequence ID" value="KAL1837818.1"/>
    <property type="molecule type" value="Genomic_DNA"/>
</dbReference>
<evidence type="ECO:0000313" key="3">
    <source>
        <dbReference type="Proteomes" id="UP001586593"/>
    </source>
</evidence>
<gene>
    <name evidence="2" type="ORF">VTK73DRAFT_4537</name>
</gene>
<evidence type="ECO:0000313" key="2">
    <source>
        <dbReference type="EMBL" id="KAL1837818.1"/>
    </source>
</evidence>
<reference evidence="2 3" key="1">
    <citation type="journal article" date="2024" name="Commun. Biol.">
        <title>Comparative genomic analysis of thermophilic fungi reveals convergent evolutionary adaptations and gene losses.</title>
        <authorList>
            <person name="Steindorff A.S."/>
            <person name="Aguilar-Pontes M.V."/>
            <person name="Robinson A.J."/>
            <person name="Andreopoulos B."/>
            <person name="LaButti K."/>
            <person name="Kuo A."/>
            <person name="Mondo S."/>
            <person name="Riley R."/>
            <person name="Otillar R."/>
            <person name="Haridas S."/>
            <person name="Lipzen A."/>
            <person name="Grimwood J."/>
            <person name="Schmutz J."/>
            <person name="Clum A."/>
            <person name="Reid I.D."/>
            <person name="Moisan M.C."/>
            <person name="Butler G."/>
            <person name="Nguyen T.T.M."/>
            <person name="Dewar K."/>
            <person name="Conant G."/>
            <person name="Drula E."/>
            <person name="Henrissat B."/>
            <person name="Hansel C."/>
            <person name="Singer S."/>
            <person name="Hutchinson M.I."/>
            <person name="de Vries R.P."/>
            <person name="Natvig D.O."/>
            <person name="Powell A.J."/>
            <person name="Tsang A."/>
            <person name="Grigoriev I.V."/>
        </authorList>
    </citation>
    <scope>NUCLEOTIDE SEQUENCE [LARGE SCALE GENOMIC DNA]</scope>
    <source>
        <strain evidence="2 3">ATCC 24622</strain>
    </source>
</reference>
<evidence type="ECO:0000256" key="1">
    <source>
        <dbReference type="SAM" id="MobiDB-lite"/>
    </source>
</evidence>
<evidence type="ECO:0008006" key="4">
    <source>
        <dbReference type="Google" id="ProtNLM"/>
    </source>
</evidence>
<feature type="compositionally biased region" description="Low complexity" evidence="1">
    <location>
        <begin position="56"/>
        <end position="73"/>
    </location>
</feature>
<dbReference type="Proteomes" id="UP001586593">
    <property type="component" value="Unassembled WGS sequence"/>
</dbReference>
<accession>A0ABR3V7P7</accession>
<organism evidence="2 3">
    <name type="scientific">Phialemonium thermophilum</name>
    <dbReference type="NCBI Taxonomy" id="223376"/>
    <lineage>
        <taxon>Eukaryota</taxon>
        <taxon>Fungi</taxon>
        <taxon>Dikarya</taxon>
        <taxon>Ascomycota</taxon>
        <taxon>Pezizomycotina</taxon>
        <taxon>Sordariomycetes</taxon>
        <taxon>Sordariomycetidae</taxon>
        <taxon>Cephalothecales</taxon>
        <taxon>Cephalothecaceae</taxon>
        <taxon>Phialemonium</taxon>
    </lineage>
</organism>
<comment type="caution">
    <text evidence="2">The sequence shown here is derived from an EMBL/GenBank/DDBJ whole genome shotgun (WGS) entry which is preliminary data.</text>
</comment>